<accession>A0A0B7A2M0</accession>
<proteinExistence type="predicted"/>
<sequence>MATNHSKKRLRILTYCPEVSVDVFFLIRDCVEEATGLETDLIVENRFTGPPLNRTDPFTENLADIVAIHSTDYLRLKAQGQTQMELCPAAPVYKHPMAQDRPVYFSEIIINSSNEKKYKSIRDLKGCSWTYNNEDSVSGNLVVLKYLKSALRTNAVYFGNIVPSGNQLNSIQMVKDFRVDAAAVDSSVLARYIREHEDSREKFISLVSLGPLPVHPLLFNSNLSVELKQKITEALLSMYKSRSWASKLNDVGINKFVSIDSTLYNLEEAITSGLQGMNINPTYY</sequence>
<name>A0A0B7A2M0_9EUPU</name>
<dbReference type="EMBL" id="HACG01027345">
    <property type="protein sequence ID" value="CEK74210.1"/>
    <property type="molecule type" value="Transcribed_RNA"/>
</dbReference>
<protein>
    <recommendedName>
        <fullName evidence="2">Solute-binding protein family 3/N-terminal domain-containing protein</fullName>
    </recommendedName>
</protein>
<dbReference type="PANTHER" id="PTHR35841:SF1">
    <property type="entry name" value="PHOSPHONATES-BINDING PERIPLASMIC PROTEIN"/>
    <property type="match status" value="1"/>
</dbReference>
<dbReference type="Gene3D" id="3.40.190.10">
    <property type="entry name" value="Periplasmic binding protein-like II"/>
    <property type="match status" value="1"/>
</dbReference>
<dbReference type="AlphaFoldDB" id="A0A0B7A2M0"/>
<dbReference type="PANTHER" id="PTHR35841">
    <property type="entry name" value="PHOSPHONATES-BINDING PERIPLASMIC PROTEIN"/>
    <property type="match status" value="1"/>
</dbReference>
<dbReference type="SUPFAM" id="SSF53850">
    <property type="entry name" value="Periplasmic binding protein-like II"/>
    <property type="match status" value="1"/>
</dbReference>
<organism evidence="1">
    <name type="scientific">Arion vulgaris</name>
    <dbReference type="NCBI Taxonomy" id="1028688"/>
    <lineage>
        <taxon>Eukaryota</taxon>
        <taxon>Metazoa</taxon>
        <taxon>Spiralia</taxon>
        <taxon>Lophotrochozoa</taxon>
        <taxon>Mollusca</taxon>
        <taxon>Gastropoda</taxon>
        <taxon>Heterobranchia</taxon>
        <taxon>Euthyneura</taxon>
        <taxon>Panpulmonata</taxon>
        <taxon>Eupulmonata</taxon>
        <taxon>Stylommatophora</taxon>
        <taxon>Helicina</taxon>
        <taxon>Arionoidea</taxon>
        <taxon>Arionidae</taxon>
        <taxon>Arion</taxon>
    </lineage>
</organism>
<gene>
    <name evidence="1" type="primary">ORF90109</name>
</gene>
<dbReference type="Pfam" id="PF12974">
    <property type="entry name" value="Phosphonate-bd"/>
    <property type="match status" value="1"/>
</dbReference>
<reference evidence="1" key="1">
    <citation type="submission" date="2014-12" db="EMBL/GenBank/DDBJ databases">
        <title>Insight into the proteome of Arion vulgaris.</title>
        <authorList>
            <person name="Aradska J."/>
            <person name="Bulat T."/>
            <person name="Smidak R."/>
            <person name="Sarate P."/>
            <person name="Gangsoo J."/>
            <person name="Sialana F."/>
            <person name="Bilban M."/>
            <person name="Lubec G."/>
        </authorList>
    </citation>
    <scope>NUCLEOTIDE SEQUENCE</scope>
    <source>
        <tissue evidence="1">Skin</tissue>
    </source>
</reference>
<evidence type="ECO:0000313" key="1">
    <source>
        <dbReference type="EMBL" id="CEK74210.1"/>
    </source>
</evidence>
<evidence type="ECO:0008006" key="2">
    <source>
        <dbReference type="Google" id="ProtNLM"/>
    </source>
</evidence>